<reference evidence="1" key="1">
    <citation type="submission" date="2021-01" db="EMBL/GenBank/DDBJ databases">
        <authorList>
            <consortium name="Genoscope - CEA"/>
            <person name="William W."/>
        </authorList>
    </citation>
    <scope>NUCLEOTIDE SEQUENCE</scope>
</reference>
<protein>
    <submittedName>
        <fullName evidence="1">Uncharacterized protein</fullName>
    </submittedName>
</protein>
<evidence type="ECO:0000313" key="1">
    <source>
        <dbReference type="EMBL" id="CAD8151620.1"/>
    </source>
</evidence>
<keyword evidence="2" id="KW-1185">Reference proteome</keyword>
<organism evidence="1 2">
    <name type="scientific">Paramecium pentaurelia</name>
    <dbReference type="NCBI Taxonomy" id="43138"/>
    <lineage>
        <taxon>Eukaryota</taxon>
        <taxon>Sar</taxon>
        <taxon>Alveolata</taxon>
        <taxon>Ciliophora</taxon>
        <taxon>Intramacronucleata</taxon>
        <taxon>Oligohymenophorea</taxon>
        <taxon>Peniculida</taxon>
        <taxon>Parameciidae</taxon>
        <taxon>Paramecium</taxon>
    </lineage>
</organism>
<name>A0A8S1TH73_9CILI</name>
<dbReference type="AlphaFoldDB" id="A0A8S1TH73"/>
<proteinExistence type="predicted"/>
<sequence length="126" mass="15165">MTNLDFRLINQNTGKKYDYSVLEKIANHFEDKFLNLQVLNGFNSKKRSYECPHCQIDYKEVLDFVPHDLYIRIKKDFYTLADKFSVLNGILLTYIKRNKKDSVTLQFQLKFNIKQNVYKQRIMKIN</sequence>
<dbReference type="Proteomes" id="UP000689195">
    <property type="component" value="Unassembled WGS sequence"/>
</dbReference>
<dbReference type="EMBL" id="CAJJDO010000022">
    <property type="protein sequence ID" value="CAD8151620.1"/>
    <property type="molecule type" value="Genomic_DNA"/>
</dbReference>
<evidence type="ECO:0000313" key="2">
    <source>
        <dbReference type="Proteomes" id="UP000689195"/>
    </source>
</evidence>
<gene>
    <name evidence="1" type="ORF">PPENT_87.1.T0220020</name>
</gene>
<comment type="caution">
    <text evidence="1">The sequence shown here is derived from an EMBL/GenBank/DDBJ whole genome shotgun (WGS) entry which is preliminary data.</text>
</comment>
<accession>A0A8S1TH73</accession>